<dbReference type="SUPFAM" id="SSF48726">
    <property type="entry name" value="Immunoglobulin"/>
    <property type="match status" value="1"/>
</dbReference>
<dbReference type="PANTHER" id="PTHR24039:SF58">
    <property type="entry name" value="EGF-LIKE DOMAIN-CONTAINING PROTEIN"/>
    <property type="match status" value="1"/>
</dbReference>
<dbReference type="Gene3D" id="2.60.40.10">
    <property type="entry name" value="Immunoglobulins"/>
    <property type="match status" value="1"/>
</dbReference>
<dbReference type="OrthoDB" id="19903at2759"/>
<dbReference type="AlphaFoldDB" id="A0A6S7GTT8"/>
<feature type="compositionally biased region" description="Basic and acidic residues" evidence="6">
    <location>
        <begin position="308"/>
        <end position="330"/>
    </location>
</feature>
<evidence type="ECO:0000256" key="6">
    <source>
        <dbReference type="SAM" id="MobiDB-lite"/>
    </source>
</evidence>
<reference evidence="8" key="1">
    <citation type="submission" date="2020-04" db="EMBL/GenBank/DDBJ databases">
        <authorList>
            <person name="Alioto T."/>
            <person name="Alioto T."/>
            <person name="Gomez Garrido J."/>
        </authorList>
    </citation>
    <scope>NUCLEOTIDE SEQUENCE</scope>
    <source>
        <strain evidence="8">A484AB</strain>
    </source>
</reference>
<dbReference type="SMART" id="SM00181">
    <property type="entry name" value="EGF"/>
    <property type="match status" value="2"/>
</dbReference>
<comment type="caution">
    <text evidence="5">Lacks conserved residue(s) required for the propagation of feature annotation.</text>
</comment>
<dbReference type="InterPro" id="IPR000742">
    <property type="entry name" value="EGF"/>
</dbReference>
<dbReference type="Proteomes" id="UP001152795">
    <property type="component" value="Unassembled WGS sequence"/>
</dbReference>
<protein>
    <submittedName>
        <fullName evidence="8">Latent-transforming growth factor beta-binding 4-like isoform X1</fullName>
    </submittedName>
</protein>
<feature type="region of interest" description="Disordered" evidence="6">
    <location>
        <begin position="305"/>
        <end position="346"/>
    </location>
</feature>
<dbReference type="InterPro" id="IPR024731">
    <property type="entry name" value="NELL2-like_EGF"/>
</dbReference>
<dbReference type="PROSITE" id="PS50026">
    <property type="entry name" value="EGF_3"/>
    <property type="match status" value="2"/>
</dbReference>
<dbReference type="InterPro" id="IPR003598">
    <property type="entry name" value="Ig_sub2"/>
</dbReference>
<evidence type="ECO:0000313" key="8">
    <source>
        <dbReference type="EMBL" id="CAB3987940.1"/>
    </source>
</evidence>
<dbReference type="PANTHER" id="PTHR24039">
    <property type="entry name" value="FIBRILLIN-RELATED"/>
    <property type="match status" value="1"/>
</dbReference>
<dbReference type="InterPro" id="IPR013151">
    <property type="entry name" value="Immunoglobulin_dom"/>
</dbReference>
<dbReference type="Pfam" id="PF12947">
    <property type="entry name" value="EGF_3"/>
    <property type="match status" value="2"/>
</dbReference>
<dbReference type="InterPro" id="IPR003599">
    <property type="entry name" value="Ig_sub"/>
</dbReference>
<dbReference type="PROSITE" id="PS01186">
    <property type="entry name" value="EGF_2"/>
    <property type="match status" value="1"/>
</dbReference>
<sequence>MARTCFESTEYNDVQSSSIPAIPGLSANIKEKNNQQEAPLGFDHSWEAQRFINTDSLVEDESNMGQIVALRERRDSPKSENKNEGYEGCGSADICDTTMHDCHQNATCSSAMSDREYNCTCNKGFSGNGTHCEEIIMKGCENGKSPCSKNAQCNYRMDSVECTCTENFYGDGMRCTELRSNYSSRKVYTKPGEPAVLVCSLNETIQWKKDGKIITNDGNIKIFQNLLVVNSVDDDDYGEYFCELQNYKGKGITMRLIMINDDANGDESTKFLIPFIVILILLVCLLIVTGYLLLRRRPKLATTIQRDPSARDNDYDNDKSSEISMKERLPSGETEEEKYNTLSNVREEEPFYQPLVDVKCEETSPQSMSEASRSNIYEEDAYDNIGAIKDENNHIYAEAK</sequence>
<dbReference type="SUPFAM" id="SSF57184">
    <property type="entry name" value="Growth factor receptor domain"/>
    <property type="match status" value="1"/>
</dbReference>
<dbReference type="InterPro" id="IPR013783">
    <property type="entry name" value="Ig-like_fold"/>
</dbReference>
<name>A0A6S7GTT8_PARCT</name>
<proteinExistence type="predicted"/>
<keyword evidence="7" id="KW-1133">Transmembrane helix</keyword>
<evidence type="ECO:0000256" key="3">
    <source>
        <dbReference type="ARBA" id="ARBA00022737"/>
    </source>
</evidence>
<evidence type="ECO:0000256" key="7">
    <source>
        <dbReference type="SAM" id="Phobius"/>
    </source>
</evidence>
<dbReference type="Pfam" id="PF00047">
    <property type="entry name" value="ig"/>
    <property type="match status" value="1"/>
</dbReference>
<keyword evidence="2" id="KW-0732">Signal</keyword>
<comment type="caution">
    <text evidence="8">The sequence shown here is derived from an EMBL/GenBank/DDBJ whole genome shotgun (WGS) entry which is preliminary data.</text>
</comment>
<keyword evidence="7" id="KW-0812">Transmembrane</keyword>
<feature type="disulfide bond" evidence="5">
    <location>
        <begin position="102"/>
        <end position="119"/>
    </location>
</feature>
<dbReference type="InterPro" id="IPR007110">
    <property type="entry name" value="Ig-like_dom"/>
</dbReference>
<evidence type="ECO:0000256" key="4">
    <source>
        <dbReference type="ARBA" id="ARBA00023157"/>
    </source>
</evidence>
<organism evidence="8 9">
    <name type="scientific">Paramuricea clavata</name>
    <name type="common">Red gorgonian</name>
    <name type="synonym">Violescent sea-whip</name>
    <dbReference type="NCBI Taxonomy" id="317549"/>
    <lineage>
        <taxon>Eukaryota</taxon>
        <taxon>Metazoa</taxon>
        <taxon>Cnidaria</taxon>
        <taxon>Anthozoa</taxon>
        <taxon>Octocorallia</taxon>
        <taxon>Malacalcyonacea</taxon>
        <taxon>Plexauridae</taxon>
        <taxon>Paramuricea</taxon>
    </lineage>
</organism>
<keyword evidence="1 5" id="KW-0245">EGF-like domain</keyword>
<keyword evidence="3" id="KW-0677">Repeat</keyword>
<feature type="transmembrane region" description="Helical" evidence="7">
    <location>
        <begin position="271"/>
        <end position="294"/>
    </location>
</feature>
<keyword evidence="9" id="KW-1185">Reference proteome</keyword>
<dbReference type="InterPro" id="IPR036179">
    <property type="entry name" value="Ig-like_dom_sf"/>
</dbReference>
<keyword evidence="4 5" id="KW-1015">Disulfide bond</keyword>
<dbReference type="SMART" id="SM00408">
    <property type="entry name" value="IGc2"/>
    <property type="match status" value="1"/>
</dbReference>
<keyword evidence="7" id="KW-0472">Membrane</keyword>
<evidence type="ECO:0000313" key="9">
    <source>
        <dbReference type="Proteomes" id="UP001152795"/>
    </source>
</evidence>
<evidence type="ECO:0000256" key="1">
    <source>
        <dbReference type="ARBA" id="ARBA00022536"/>
    </source>
</evidence>
<dbReference type="PROSITE" id="PS50835">
    <property type="entry name" value="IG_LIKE"/>
    <property type="match status" value="1"/>
</dbReference>
<evidence type="ECO:0000256" key="5">
    <source>
        <dbReference type="PROSITE-ProRule" id="PRU00076"/>
    </source>
</evidence>
<gene>
    <name evidence="8" type="ORF">PACLA_8A080903</name>
</gene>
<accession>A0A6S7GTT8</accession>
<dbReference type="InterPro" id="IPR009030">
    <property type="entry name" value="Growth_fac_rcpt_cys_sf"/>
</dbReference>
<evidence type="ECO:0000256" key="2">
    <source>
        <dbReference type="ARBA" id="ARBA00022729"/>
    </source>
</evidence>
<dbReference type="EMBL" id="CACRXK020001254">
    <property type="protein sequence ID" value="CAB3987940.1"/>
    <property type="molecule type" value="Genomic_DNA"/>
</dbReference>
<dbReference type="Gene3D" id="2.10.25.10">
    <property type="entry name" value="Laminin"/>
    <property type="match status" value="2"/>
</dbReference>
<dbReference type="SMART" id="SM00409">
    <property type="entry name" value="IG"/>
    <property type="match status" value="1"/>
</dbReference>